<comment type="caution">
    <text evidence="1">The sequence shown here is derived from an EMBL/GenBank/DDBJ whole genome shotgun (WGS) entry which is preliminary data.</text>
</comment>
<proteinExistence type="predicted"/>
<accession>A0ACB7ST37</accession>
<protein>
    <submittedName>
        <fullName evidence="1">Uncharacterized protein</fullName>
    </submittedName>
</protein>
<name>A0ACB7ST37_HYAAI</name>
<dbReference type="Proteomes" id="UP000821845">
    <property type="component" value="Chromosome 2"/>
</dbReference>
<keyword evidence="2" id="KW-1185">Reference proteome</keyword>
<reference evidence="1" key="1">
    <citation type="submission" date="2020-05" db="EMBL/GenBank/DDBJ databases">
        <title>Large-scale comparative analyses of tick genomes elucidate their genetic diversity and vector capacities.</title>
        <authorList>
            <person name="Jia N."/>
            <person name="Wang J."/>
            <person name="Shi W."/>
            <person name="Du L."/>
            <person name="Sun Y."/>
            <person name="Zhan W."/>
            <person name="Jiang J."/>
            <person name="Wang Q."/>
            <person name="Zhang B."/>
            <person name="Ji P."/>
            <person name="Sakyi L.B."/>
            <person name="Cui X."/>
            <person name="Yuan T."/>
            <person name="Jiang B."/>
            <person name="Yang W."/>
            <person name="Lam T.T.-Y."/>
            <person name="Chang Q."/>
            <person name="Ding S."/>
            <person name="Wang X."/>
            <person name="Zhu J."/>
            <person name="Ruan X."/>
            <person name="Zhao L."/>
            <person name="Wei J."/>
            <person name="Que T."/>
            <person name="Du C."/>
            <person name="Cheng J."/>
            <person name="Dai P."/>
            <person name="Han X."/>
            <person name="Huang E."/>
            <person name="Gao Y."/>
            <person name="Liu J."/>
            <person name="Shao H."/>
            <person name="Ye R."/>
            <person name="Li L."/>
            <person name="Wei W."/>
            <person name="Wang X."/>
            <person name="Wang C."/>
            <person name="Yang T."/>
            <person name="Huo Q."/>
            <person name="Li W."/>
            <person name="Guo W."/>
            <person name="Chen H."/>
            <person name="Zhou L."/>
            <person name="Ni X."/>
            <person name="Tian J."/>
            <person name="Zhou Y."/>
            <person name="Sheng Y."/>
            <person name="Liu T."/>
            <person name="Pan Y."/>
            <person name="Xia L."/>
            <person name="Li J."/>
            <person name="Zhao F."/>
            <person name="Cao W."/>
        </authorList>
    </citation>
    <scope>NUCLEOTIDE SEQUENCE</scope>
    <source>
        <strain evidence="1">Hyas-2018</strain>
    </source>
</reference>
<organism evidence="1 2">
    <name type="scientific">Hyalomma asiaticum</name>
    <name type="common">Tick</name>
    <dbReference type="NCBI Taxonomy" id="266040"/>
    <lineage>
        <taxon>Eukaryota</taxon>
        <taxon>Metazoa</taxon>
        <taxon>Ecdysozoa</taxon>
        <taxon>Arthropoda</taxon>
        <taxon>Chelicerata</taxon>
        <taxon>Arachnida</taxon>
        <taxon>Acari</taxon>
        <taxon>Parasitiformes</taxon>
        <taxon>Ixodida</taxon>
        <taxon>Ixodoidea</taxon>
        <taxon>Ixodidae</taxon>
        <taxon>Hyalomminae</taxon>
        <taxon>Hyalomma</taxon>
    </lineage>
</organism>
<sequence>MIEVMWAQILHQELRMAALKWCAPPPPLKKNVTMVGDVLVPEAVAKILNKGPKFSLEPDVKGQEWISLNRQIARKAPEEKHEKCLLDGVDALMKAGSTDPDDDECFHATNNVSNCCKENRLSILESLKIGVSVWLLEVKMGP</sequence>
<evidence type="ECO:0000313" key="1">
    <source>
        <dbReference type="EMBL" id="KAH6937775.1"/>
    </source>
</evidence>
<gene>
    <name evidence="1" type="ORF">HPB50_004036</name>
</gene>
<evidence type="ECO:0000313" key="2">
    <source>
        <dbReference type="Proteomes" id="UP000821845"/>
    </source>
</evidence>
<dbReference type="EMBL" id="CM023482">
    <property type="protein sequence ID" value="KAH6937775.1"/>
    <property type="molecule type" value="Genomic_DNA"/>
</dbReference>